<name>A0A067QWB0_ZOONE</name>
<protein>
    <submittedName>
        <fullName evidence="1">Uncharacterized protein</fullName>
    </submittedName>
</protein>
<keyword evidence="2" id="KW-1185">Reference proteome</keyword>
<evidence type="ECO:0000313" key="2">
    <source>
        <dbReference type="Proteomes" id="UP000027135"/>
    </source>
</evidence>
<gene>
    <name evidence="1" type="ORF">L798_01199</name>
</gene>
<sequence length="160" mass="18231">MSQVESAMDKVAMGQVFLQVLRFLSISSIPTLLQICSFISLGDTKGPSVAEIQYHHAETVRNNKRTCDTTEQMRNAFKYQVGKHGRKTDHFEDRHSWEYDVKINLIKTDCSGNDDEPSGSNGGATDPCPFIYRVFLKRRSRFNCIFLPKYIVNIIVFDAS</sequence>
<dbReference type="AlphaFoldDB" id="A0A067QWB0"/>
<organism evidence="1 2">
    <name type="scientific">Zootermopsis nevadensis</name>
    <name type="common">Dampwood termite</name>
    <dbReference type="NCBI Taxonomy" id="136037"/>
    <lineage>
        <taxon>Eukaryota</taxon>
        <taxon>Metazoa</taxon>
        <taxon>Ecdysozoa</taxon>
        <taxon>Arthropoda</taxon>
        <taxon>Hexapoda</taxon>
        <taxon>Insecta</taxon>
        <taxon>Pterygota</taxon>
        <taxon>Neoptera</taxon>
        <taxon>Polyneoptera</taxon>
        <taxon>Dictyoptera</taxon>
        <taxon>Blattodea</taxon>
        <taxon>Blattoidea</taxon>
        <taxon>Termitoidae</taxon>
        <taxon>Termopsidae</taxon>
        <taxon>Zootermopsis</taxon>
    </lineage>
</organism>
<dbReference type="Proteomes" id="UP000027135">
    <property type="component" value="Unassembled WGS sequence"/>
</dbReference>
<dbReference type="InParanoid" id="A0A067QWB0"/>
<evidence type="ECO:0000313" key="1">
    <source>
        <dbReference type="EMBL" id="KDR08871.1"/>
    </source>
</evidence>
<reference evidence="1 2" key="1">
    <citation type="journal article" date="2014" name="Nat. Commun.">
        <title>Molecular traces of alternative social organization in a termite genome.</title>
        <authorList>
            <person name="Terrapon N."/>
            <person name="Li C."/>
            <person name="Robertson H.M."/>
            <person name="Ji L."/>
            <person name="Meng X."/>
            <person name="Booth W."/>
            <person name="Chen Z."/>
            <person name="Childers C.P."/>
            <person name="Glastad K.M."/>
            <person name="Gokhale K."/>
            <person name="Gowin J."/>
            <person name="Gronenberg W."/>
            <person name="Hermansen R.A."/>
            <person name="Hu H."/>
            <person name="Hunt B.G."/>
            <person name="Huylmans A.K."/>
            <person name="Khalil S.M."/>
            <person name="Mitchell R.D."/>
            <person name="Munoz-Torres M.C."/>
            <person name="Mustard J.A."/>
            <person name="Pan H."/>
            <person name="Reese J.T."/>
            <person name="Scharf M.E."/>
            <person name="Sun F."/>
            <person name="Vogel H."/>
            <person name="Xiao J."/>
            <person name="Yang W."/>
            <person name="Yang Z."/>
            <person name="Yang Z."/>
            <person name="Zhou J."/>
            <person name="Zhu J."/>
            <person name="Brent C.S."/>
            <person name="Elsik C.G."/>
            <person name="Goodisman M.A."/>
            <person name="Liberles D.A."/>
            <person name="Roe R.M."/>
            <person name="Vargo E.L."/>
            <person name="Vilcinskas A."/>
            <person name="Wang J."/>
            <person name="Bornberg-Bauer E."/>
            <person name="Korb J."/>
            <person name="Zhang G."/>
            <person name="Liebig J."/>
        </authorList>
    </citation>
    <scope>NUCLEOTIDE SEQUENCE [LARGE SCALE GENOMIC DNA]</scope>
    <source>
        <tissue evidence="1">Whole organism</tissue>
    </source>
</reference>
<dbReference type="EMBL" id="KK853290">
    <property type="protein sequence ID" value="KDR08871.1"/>
    <property type="molecule type" value="Genomic_DNA"/>
</dbReference>
<proteinExistence type="predicted"/>
<accession>A0A067QWB0</accession>